<proteinExistence type="predicted"/>
<keyword evidence="1" id="KW-1133">Transmembrane helix</keyword>
<keyword evidence="1" id="KW-0472">Membrane</keyword>
<feature type="transmembrane region" description="Helical" evidence="1">
    <location>
        <begin position="12"/>
        <end position="30"/>
    </location>
</feature>
<name>A0A8D8BU03_CULPI</name>
<sequence length="128" mass="14786">MLQGVVLDTTTMVVRLMILMTVVQLMIRLLSWCLRWRRSFSTGSVQLSSRNRHLRQLGQVVQFLRNVALHFLNHLVCVCVGCALRQALFCFVPISLSLWFFLEEMLRYAGRKSVHGPFQLVLALSVKH</sequence>
<keyword evidence="1" id="KW-0812">Transmembrane</keyword>
<dbReference type="AlphaFoldDB" id="A0A8D8BU03"/>
<reference evidence="2" key="1">
    <citation type="submission" date="2021-05" db="EMBL/GenBank/DDBJ databases">
        <authorList>
            <person name="Alioto T."/>
            <person name="Alioto T."/>
            <person name="Gomez Garrido J."/>
        </authorList>
    </citation>
    <scope>NUCLEOTIDE SEQUENCE</scope>
</reference>
<dbReference type="EMBL" id="HBUE01090366">
    <property type="protein sequence ID" value="CAG6481265.1"/>
    <property type="molecule type" value="Transcribed_RNA"/>
</dbReference>
<protein>
    <submittedName>
        <fullName evidence="2">(northern house mosquito) hypothetical protein</fullName>
    </submittedName>
</protein>
<evidence type="ECO:0000313" key="2">
    <source>
        <dbReference type="EMBL" id="CAG6481265.1"/>
    </source>
</evidence>
<accession>A0A8D8BU03</accession>
<evidence type="ECO:0000256" key="1">
    <source>
        <dbReference type="SAM" id="Phobius"/>
    </source>
</evidence>
<organism evidence="2">
    <name type="scientific">Culex pipiens</name>
    <name type="common">House mosquito</name>
    <dbReference type="NCBI Taxonomy" id="7175"/>
    <lineage>
        <taxon>Eukaryota</taxon>
        <taxon>Metazoa</taxon>
        <taxon>Ecdysozoa</taxon>
        <taxon>Arthropoda</taxon>
        <taxon>Hexapoda</taxon>
        <taxon>Insecta</taxon>
        <taxon>Pterygota</taxon>
        <taxon>Neoptera</taxon>
        <taxon>Endopterygota</taxon>
        <taxon>Diptera</taxon>
        <taxon>Nematocera</taxon>
        <taxon>Culicoidea</taxon>
        <taxon>Culicidae</taxon>
        <taxon>Culicinae</taxon>
        <taxon>Culicini</taxon>
        <taxon>Culex</taxon>
        <taxon>Culex</taxon>
    </lineage>
</organism>